<organism evidence="1 2">
    <name type="scientific">Streptomyces mobaraensis (strain ATCC 29032 / DSM 40847 / JCM 4168 / NBRC 13819 / NCIMB 11159 / IPCR 16-22)</name>
    <dbReference type="NCBI Taxonomy" id="1223523"/>
    <lineage>
        <taxon>Bacteria</taxon>
        <taxon>Bacillati</taxon>
        <taxon>Actinomycetota</taxon>
        <taxon>Actinomycetes</taxon>
        <taxon>Kitasatosporales</taxon>
        <taxon>Streptomycetaceae</taxon>
        <taxon>Streptomyces</taxon>
    </lineage>
</organism>
<dbReference type="STRING" id="1223523.H340_26761"/>
<accession>M3C063</accession>
<proteinExistence type="predicted"/>
<reference evidence="1 2" key="1">
    <citation type="journal article" date="2013" name="Genome Announc.">
        <title>Whole-Genome Shotgun Assembly and Analysis of the Genome of Streptomyces mobaraensis DSM 40847, a Strain for Industrial Production of Microbial Transglutaminase.</title>
        <authorList>
            <person name="Yang H."/>
            <person name="He T."/>
            <person name="Wu W."/>
            <person name="Zhu W."/>
            <person name="Lu B."/>
            <person name="Sun W."/>
        </authorList>
    </citation>
    <scope>NUCLEOTIDE SEQUENCE [LARGE SCALE GENOMIC DNA]</scope>
    <source>
        <strain evidence="1 2">DSM 40847</strain>
    </source>
</reference>
<dbReference type="Proteomes" id="UP000011740">
    <property type="component" value="Unassembled WGS sequence"/>
</dbReference>
<gene>
    <name evidence="1" type="ORF">H340_26761</name>
</gene>
<comment type="caution">
    <text evidence="1">The sequence shown here is derived from an EMBL/GenBank/DDBJ whole genome shotgun (WGS) entry which is preliminary data.</text>
</comment>
<dbReference type="AlphaFoldDB" id="M3C063"/>
<dbReference type="EMBL" id="AORZ01000124">
    <property type="protein sequence ID" value="EME97385.1"/>
    <property type="molecule type" value="Genomic_DNA"/>
</dbReference>
<name>M3C063_STRM1</name>
<evidence type="ECO:0000313" key="2">
    <source>
        <dbReference type="Proteomes" id="UP000011740"/>
    </source>
</evidence>
<sequence>MLPLWLFEVIRTMLSAGQEWSVRRTAGGGPVGDGRWGAVGVPRAGWSAGRAGAAAIGAINTS</sequence>
<protein>
    <submittedName>
        <fullName evidence="1">Uncharacterized protein</fullName>
    </submittedName>
</protein>
<evidence type="ECO:0000313" key="1">
    <source>
        <dbReference type="EMBL" id="EME97385.1"/>
    </source>
</evidence>